<evidence type="ECO:0000313" key="4">
    <source>
        <dbReference type="EMBL" id="QEC48352.1"/>
    </source>
</evidence>
<dbReference type="SUPFAM" id="SSF51735">
    <property type="entry name" value="NAD(P)-binding Rossmann-fold domains"/>
    <property type="match status" value="1"/>
</dbReference>
<dbReference type="OrthoDB" id="5173603at2"/>
<dbReference type="Proteomes" id="UP000321805">
    <property type="component" value="Chromosome"/>
</dbReference>
<dbReference type="PANTHER" id="PTHR42760:SF133">
    <property type="entry name" value="3-OXOACYL-[ACYL-CARRIER-PROTEIN] REDUCTASE"/>
    <property type="match status" value="1"/>
</dbReference>
<name>A0A5B8U6R5_9ACTN</name>
<dbReference type="RefSeq" id="WP_146919791.1">
    <property type="nucleotide sequence ID" value="NZ_CP042430.1"/>
</dbReference>
<evidence type="ECO:0000256" key="2">
    <source>
        <dbReference type="ARBA" id="ARBA00023002"/>
    </source>
</evidence>
<dbReference type="InterPro" id="IPR002347">
    <property type="entry name" value="SDR_fam"/>
</dbReference>
<dbReference type="CDD" id="cd05233">
    <property type="entry name" value="SDR_c"/>
    <property type="match status" value="1"/>
</dbReference>
<comment type="similarity">
    <text evidence="1">Belongs to the short-chain dehydrogenases/reductases (SDR) family.</text>
</comment>
<evidence type="ECO:0000313" key="5">
    <source>
        <dbReference type="Proteomes" id="UP000321805"/>
    </source>
</evidence>
<evidence type="ECO:0000256" key="3">
    <source>
        <dbReference type="SAM" id="MobiDB-lite"/>
    </source>
</evidence>
<dbReference type="Gene3D" id="3.40.50.720">
    <property type="entry name" value="NAD(P)-binding Rossmann-like Domain"/>
    <property type="match status" value="1"/>
</dbReference>
<accession>A0A5B8U6R5</accession>
<dbReference type="InterPro" id="IPR036291">
    <property type="entry name" value="NAD(P)-bd_dom_sf"/>
</dbReference>
<dbReference type="Pfam" id="PF13561">
    <property type="entry name" value="adh_short_C2"/>
    <property type="match status" value="1"/>
</dbReference>
<gene>
    <name evidence="4" type="ORF">FSW04_12755</name>
</gene>
<dbReference type="KEGG" id="bsol:FSW04_12755"/>
<dbReference type="FunFam" id="3.40.50.720:FF:000084">
    <property type="entry name" value="Short-chain dehydrogenase reductase"/>
    <property type="match status" value="1"/>
</dbReference>
<dbReference type="PANTHER" id="PTHR42760">
    <property type="entry name" value="SHORT-CHAIN DEHYDROGENASES/REDUCTASES FAMILY MEMBER"/>
    <property type="match status" value="1"/>
</dbReference>
<dbReference type="PROSITE" id="PS00061">
    <property type="entry name" value="ADH_SHORT"/>
    <property type="match status" value="1"/>
</dbReference>
<dbReference type="GO" id="GO:0016616">
    <property type="term" value="F:oxidoreductase activity, acting on the CH-OH group of donors, NAD or NADP as acceptor"/>
    <property type="evidence" value="ECO:0007669"/>
    <property type="project" value="TreeGrafter"/>
</dbReference>
<organism evidence="4 5">
    <name type="scientific">Baekduia soli</name>
    <dbReference type="NCBI Taxonomy" id="496014"/>
    <lineage>
        <taxon>Bacteria</taxon>
        <taxon>Bacillati</taxon>
        <taxon>Actinomycetota</taxon>
        <taxon>Thermoleophilia</taxon>
        <taxon>Solirubrobacterales</taxon>
        <taxon>Baekduiaceae</taxon>
        <taxon>Baekduia</taxon>
    </lineage>
</organism>
<evidence type="ECO:0000256" key="1">
    <source>
        <dbReference type="ARBA" id="ARBA00006484"/>
    </source>
</evidence>
<keyword evidence="2" id="KW-0560">Oxidoreductase</keyword>
<dbReference type="EMBL" id="CP042430">
    <property type="protein sequence ID" value="QEC48352.1"/>
    <property type="molecule type" value="Genomic_DNA"/>
</dbReference>
<dbReference type="PRINTS" id="PR00081">
    <property type="entry name" value="GDHRDH"/>
</dbReference>
<feature type="region of interest" description="Disordered" evidence="3">
    <location>
        <begin position="1"/>
        <end position="20"/>
    </location>
</feature>
<dbReference type="PRINTS" id="PR00080">
    <property type="entry name" value="SDRFAMILY"/>
</dbReference>
<sequence length="291" mass="29773">MGPDEERGVGNGGQAQASSGRVVVVTGAARAGGIGRASAEALARAGWRVVLSDHPSAQHAGTAPEGAPDLRAAVQHVGAITEASGHVADVADPAQVEALADHALERFGRLDGWINNAGLNAGVRPLVDVTDEEWDLNLSVMATGTFYGSRAAARRMIDAGTGWGRIVNMSSQAGKTGMPLLSAYCAAKFAIIGITQALSGELGRHGITVNAVCPGTVDTPLLELPGGIVPTFSAQAGLSGEEYRARLTRHIPLGRFVRAEEIAATVAFLCSDAADAITGEAVNVTGGQEVH</sequence>
<keyword evidence="5" id="KW-1185">Reference proteome</keyword>
<dbReference type="AlphaFoldDB" id="A0A5B8U6R5"/>
<dbReference type="InterPro" id="IPR020904">
    <property type="entry name" value="Sc_DH/Rdtase_CS"/>
</dbReference>
<dbReference type="GO" id="GO:0048038">
    <property type="term" value="F:quinone binding"/>
    <property type="evidence" value="ECO:0007669"/>
    <property type="project" value="TreeGrafter"/>
</dbReference>
<protein>
    <submittedName>
        <fullName evidence="4">SDR family oxidoreductase</fullName>
    </submittedName>
</protein>
<reference evidence="4 5" key="1">
    <citation type="journal article" date="2018" name="J. Microbiol.">
        <title>Baekduia soli gen. nov., sp. nov., a novel bacterium isolated from the soil of Baekdu Mountain and proposal of a novel family name, Baekduiaceae fam. nov.</title>
        <authorList>
            <person name="An D.S."/>
            <person name="Siddiqi M.Z."/>
            <person name="Kim K.H."/>
            <person name="Yu H.S."/>
            <person name="Im W.T."/>
        </authorList>
    </citation>
    <scope>NUCLEOTIDE SEQUENCE [LARGE SCALE GENOMIC DNA]</scope>
    <source>
        <strain evidence="4 5">BR7-21</strain>
    </source>
</reference>
<dbReference type="GO" id="GO:0006633">
    <property type="term" value="P:fatty acid biosynthetic process"/>
    <property type="evidence" value="ECO:0007669"/>
    <property type="project" value="TreeGrafter"/>
</dbReference>
<proteinExistence type="inferred from homology"/>